<dbReference type="EMBL" id="CP041345">
    <property type="protein sequence ID" value="QKG80815.1"/>
    <property type="molecule type" value="Genomic_DNA"/>
</dbReference>
<evidence type="ECO:0008006" key="4">
    <source>
        <dbReference type="Google" id="ProtNLM"/>
    </source>
</evidence>
<dbReference type="KEGG" id="ttz:FHG85_11255"/>
<proteinExistence type="predicted"/>
<keyword evidence="1" id="KW-0472">Membrane</keyword>
<gene>
    <name evidence="2" type="ORF">FHG85_11255</name>
</gene>
<feature type="transmembrane region" description="Helical" evidence="1">
    <location>
        <begin position="334"/>
        <end position="353"/>
    </location>
</feature>
<feature type="transmembrane region" description="Helical" evidence="1">
    <location>
        <begin position="394"/>
        <end position="410"/>
    </location>
</feature>
<feature type="transmembrane region" description="Helical" evidence="1">
    <location>
        <begin position="96"/>
        <end position="119"/>
    </location>
</feature>
<feature type="transmembrane region" description="Helical" evidence="1">
    <location>
        <begin position="252"/>
        <end position="273"/>
    </location>
</feature>
<dbReference type="RefSeq" id="WP_173075940.1">
    <property type="nucleotide sequence ID" value="NZ_CP041345.1"/>
</dbReference>
<feature type="transmembrane region" description="Helical" evidence="1">
    <location>
        <begin position="293"/>
        <end position="313"/>
    </location>
</feature>
<evidence type="ECO:0000256" key="1">
    <source>
        <dbReference type="SAM" id="Phobius"/>
    </source>
</evidence>
<feature type="transmembrane region" description="Helical" evidence="1">
    <location>
        <begin position="190"/>
        <end position="206"/>
    </location>
</feature>
<sequence length="492" mass="57188">MIKKVFALLIVALLLADIGYTFLQNYYTPFDGDMASGIVPAEDVKPILESPFGIRAILYHTTYPNPNRFFCHWTFYKYFNYVPLFLQNFTSPLNSAYLSCALAKTIIQIIIIFLLSILISGGVMKFDFLVAAILITPLFQTNGYRGYMGIIDPSTTYTFFYALPTILILIYFTPLYLKQFYGFELKRMKYIKYFWILLALVSSLSGPLNPGISLVISMLFFIHYFSQNLNDSNITKRAIKLKLTIRNIPQEIYFYLIPICVLSLYSLFLGRYNSVNIANRMPLSALYSRLPEGIYYSFTQKLGFPVLFLFLLINALIIRNKYRNPEGEKLLKTFKWIGLFSLIYIALLPLGGYRNYRPYVLRYDTIIPITVSLMFVFAKTTIFILKNFSHKQNYWYIPLVSLVLFIFTNADKPNFNKNSCEKNAILKIAESEEPVVKIDNNCTVLSWKIIENPHESMLNAKLLKIWRILDDDKLYYQKTPIARTQSSQLEFQ</sequence>
<name>A0A7D3XM18_9BACT</name>
<evidence type="ECO:0000313" key="2">
    <source>
        <dbReference type="EMBL" id="QKG80815.1"/>
    </source>
</evidence>
<dbReference type="Proteomes" id="UP000500961">
    <property type="component" value="Chromosome"/>
</dbReference>
<reference evidence="2 3" key="1">
    <citation type="submission" date="2019-07" db="EMBL/GenBank/DDBJ databases">
        <title>Thalassofilum flectens gen. nov., sp. nov., a novel moderate thermophilic anaerobe from a shallow sea hot spring in Kunashir Island (Russia), representing a new family in the order Bacteroidales, and proposal of Thalassofilacea fam. nov.</title>
        <authorList>
            <person name="Kochetkova T.V."/>
            <person name="Podosokorskaya O.A."/>
            <person name="Novikov A."/>
            <person name="Elcheninov A.G."/>
            <person name="Toshchakov S.V."/>
            <person name="Kublanov I.V."/>
        </authorList>
    </citation>
    <scope>NUCLEOTIDE SEQUENCE [LARGE SCALE GENOMIC DNA]</scope>
    <source>
        <strain evidence="2 3">38-H</strain>
    </source>
</reference>
<feature type="transmembrane region" description="Helical" evidence="1">
    <location>
        <begin position="126"/>
        <end position="147"/>
    </location>
</feature>
<evidence type="ECO:0000313" key="3">
    <source>
        <dbReference type="Proteomes" id="UP000500961"/>
    </source>
</evidence>
<dbReference type="AlphaFoldDB" id="A0A7D3XM18"/>
<feature type="transmembrane region" description="Helical" evidence="1">
    <location>
        <begin position="365"/>
        <end position="385"/>
    </location>
</feature>
<keyword evidence="1" id="KW-0812">Transmembrane</keyword>
<keyword evidence="1" id="KW-1133">Transmembrane helix</keyword>
<accession>A0A7D3XM18</accession>
<organism evidence="2 3">
    <name type="scientific">Tenuifilum thalassicum</name>
    <dbReference type="NCBI Taxonomy" id="2590900"/>
    <lineage>
        <taxon>Bacteria</taxon>
        <taxon>Pseudomonadati</taxon>
        <taxon>Bacteroidota</taxon>
        <taxon>Bacteroidia</taxon>
        <taxon>Bacteroidales</taxon>
        <taxon>Tenuifilaceae</taxon>
        <taxon>Tenuifilum</taxon>
    </lineage>
</organism>
<protein>
    <recommendedName>
        <fullName evidence="4">Glycosyltransferase RgtA/B/C/D-like domain-containing protein</fullName>
    </recommendedName>
</protein>
<keyword evidence="3" id="KW-1185">Reference proteome</keyword>
<feature type="transmembrane region" description="Helical" evidence="1">
    <location>
        <begin position="159"/>
        <end position="178"/>
    </location>
</feature>